<gene>
    <name evidence="6" type="ORF">JCM17846_24900</name>
</gene>
<dbReference type="PROSITE" id="PS50072">
    <property type="entry name" value="CSA_PPIASE_2"/>
    <property type="match status" value="1"/>
</dbReference>
<feature type="chain" id="PRO_5023111394" description="peptidylprolyl isomerase" evidence="4">
    <location>
        <begin position="33"/>
        <end position="291"/>
    </location>
</feature>
<dbReference type="PANTHER" id="PTHR45625:SF4">
    <property type="entry name" value="PEPTIDYLPROLYL ISOMERASE DOMAIN AND WD REPEAT-CONTAINING PROTEIN 1"/>
    <property type="match status" value="1"/>
</dbReference>
<organism evidence="6 7">
    <name type="scientific">Iodidimonas nitroreducens</name>
    <dbReference type="NCBI Taxonomy" id="1236968"/>
    <lineage>
        <taxon>Bacteria</taxon>
        <taxon>Pseudomonadati</taxon>
        <taxon>Pseudomonadota</taxon>
        <taxon>Alphaproteobacteria</taxon>
        <taxon>Iodidimonadales</taxon>
        <taxon>Iodidimonadaceae</taxon>
        <taxon>Iodidimonas</taxon>
    </lineage>
</organism>
<evidence type="ECO:0000313" key="7">
    <source>
        <dbReference type="Proteomes" id="UP000324996"/>
    </source>
</evidence>
<name>A0A5A7N9N2_9PROT</name>
<evidence type="ECO:0000259" key="5">
    <source>
        <dbReference type="PROSITE" id="PS50072"/>
    </source>
</evidence>
<dbReference type="GO" id="GO:0003755">
    <property type="term" value="F:peptidyl-prolyl cis-trans isomerase activity"/>
    <property type="evidence" value="ECO:0007669"/>
    <property type="project" value="UniProtKB-KW"/>
</dbReference>
<evidence type="ECO:0000256" key="3">
    <source>
        <dbReference type="ARBA" id="ARBA00023235"/>
    </source>
</evidence>
<keyword evidence="3 6" id="KW-0413">Isomerase</keyword>
<feature type="signal peptide" evidence="4">
    <location>
        <begin position="1"/>
        <end position="32"/>
    </location>
</feature>
<dbReference type="Gene3D" id="2.40.100.10">
    <property type="entry name" value="Cyclophilin-like"/>
    <property type="match status" value="1"/>
</dbReference>
<evidence type="ECO:0000256" key="2">
    <source>
        <dbReference type="ARBA" id="ARBA00023110"/>
    </source>
</evidence>
<sequence length="291" mass="32108">MVAQAFKAGLVFRGVLAAFSLSLFIAMMPAAAQDDVWRPLDPENALYLEMERGRVVIELAPDLAPQNVAQLKKLVREGRYENSSFYRVIENFVAQAGLQGRADDIAPVVAEFEWDVGRLDGFSPIETDDPYAPITGFYKGFPLGRDAGMTREWAIHCPAVMAMARGNEAGSATSEFYITIGQAPRHLDRNLTVIGRVLMGMRFIEGAHRGNRDINGGVIADRTLQTPIKSMAIAADLPPGERTRLEVINTSHPRFLAQVEALRNRTGDFWKHRPSGMIDICTVPVSIRPGN</sequence>
<keyword evidence="4" id="KW-0732">Signal</keyword>
<dbReference type="InterPro" id="IPR044666">
    <property type="entry name" value="Cyclophilin_A-like"/>
</dbReference>
<keyword evidence="7" id="KW-1185">Reference proteome</keyword>
<dbReference type="PANTHER" id="PTHR45625">
    <property type="entry name" value="PEPTIDYL-PROLYL CIS-TRANS ISOMERASE-RELATED"/>
    <property type="match status" value="1"/>
</dbReference>
<dbReference type="EC" id="5.2.1.8" evidence="1"/>
<reference evidence="6 7" key="1">
    <citation type="submission" date="2019-09" db="EMBL/GenBank/DDBJ databases">
        <title>NBRP : Genome information of microbial organism related human and environment.</title>
        <authorList>
            <person name="Hattori M."/>
            <person name="Oshima K."/>
            <person name="Inaba H."/>
            <person name="Suda W."/>
            <person name="Sakamoto M."/>
            <person name="Iino T."/>
            <person name="Kitahara M."/>
            <person name="Oshida Y."/>
            <person name="Iida T."/>
            <person name="Kudo T."/>
            <person name="Itoh T."/>
            <person name="Ohkuma M."/>
        </authorList>
    </citation>
    <scope>NUCLEOTIDE SEQUENCE [LARGE SCALE GENOMIC DNA]</scope>
    <source>
        <strain evidence="6 7">Q-1</strain>
    </source>
</reference>
<comment type="caution">
    <text evidence="6">The sequence shown here is derived from an EMBL/GenBank/DDBJ whole genome shotgun (WGS) entry which is preliminary data.</text>
</comment>
<dbReference type="AlphaFoldDB" id="A0A5A7N9N2"/>
<evidence type="ECO:0000256" key="4">
    <source>
        <dbReference type="SAM" id="SignalP"/>
    </source>
</evidence>
<dbReference type="InterPro" id="IPR029000">
    <property type="entry name" value="Cyclophilin-like_dom_sf"/>
</dbReference>
<proteinExistence type="predicted"/>
<protein>
    <recommendedName>
        <fullName evidence="1">peptidylprolyl isomerase</fullName>
        <ecNumber evidence="1">5.2.1.8</ecNumber>
    </recommendedName>
</protein>
<feature type="domain" description="PPIase cyclophilin-type" evidence="5">
    <location>
        <begin position="53"/>
        <end position="234"/>
    </location>
</feature>
<accession>A0A5A7N9N2</accession>
<keyword evidence="2" id="KW-0697">Rotamase</keyword>
<dbReference type="Proteomes" id="UP000324996">
    <property type="component" value="Unassembled WGS sequence"/>
</dbReference>
<dbReference type="InterPro" id="IPR002130">
    <property type="entry name" value="Cyclophilin-type_PPIase_dom"/>
</dbReference>
<dbReference type="RefSeq" id="WP_081836947.1">
    <property type="nucleotide sequence ID" value="NZ_BKCN01000014.1"/>
</dbReference>
<dbReference type="EMBL" id="BKCN01000014">
    <property type="protein sequence ID" value="GER04808.1"/>
    <property type="molecule type" value="Genomic_DNA"/>
</dbReference>
<dbReference type="Pfam" id="PF00160">
    <property type="entry name" value="Pro_isomerase"/>
    <property type="match status" value="1"/>
</dbReference>
<evidence type="ECO:0000256" key="1">
    <source>
        <dbReference type="ARBA" id="ARBA00013194"/>
    </source>
</evidence>
<evidence type="ECO:0000313" key="6">
    <source>
        <dbReference type="EMBL" id="GER04808.1"/>
    </source>
</evidence>
<dbReference type="SUPFAM" id="SSF50891">
    <property type="entry name" value="Cyclophilin-like"/>
    <property type="match status" value="1"/>
</dbReference>